<gene>
    <name evidence="1" type="ORF">GBAR_LOCUS28876</name>
</gene>
<comment type="caution">
    <text evidence="1">The sequence shown here is derived from an EMBL/GenBank/DDBJ whole genome shotgun (WGS) entry which is preliminary data.</text>
</comment>
<dbReference type="EMBL" id="CASHTH010004038">
    <property type="protein sequence ID" value="CAI8052763.1"/>
    <property type="molecule type" value="Genomic_DNA"/>
</dbReference>
<protein>
    <submittedName>
        <fullName evidence="1">Uncharacterized protein</fullName>
    </submittedName>
</protein>
<evidence type="ECO:0000313" key="1">
    <source>
        <dbReference type="EMBL" id="CAI8052763.1"/>
    </source>
</evidence>
<dbReference type="PROSITE" id="PS51257">
    <property type="entry name" value="PROKAR_LIPOPROTEIN"/>
    <property type="match status" value="1"/>
</dbReference>
<dbReference type="AlphaFoldDB" id="A0AA35XBN0"/>
<proteinExistence type="predicted"/>
<organism evidence="1 2">
    <name type="scientific">Geodia barretti</name>
    <name type="common">Barrett's horny sponge</name>
    <dbReference type="NCBI Taxonomy" id="519541"/>
    <lineage>
        <taxon>Eukaryota</taxon>
        <taxon>Metazoa</taxon>
        <taxon>Porifera</taxon>
        <taxon>Demospongiae</taxon>
        <taxon>Heteroscleromorpha</taxon>
        <taxon>Tetractinellida</taxon>
        <taxon>Astrophorina</taxon>
        <taxon>Geodiidae</taxon>
        <taxon>Geodia</taxon>
    </lineage>
</organism>
<feature type="non-terminal residue" evidence="1">
    <location>
        <position position="155"/>
    </location>
</feature>
<evidence type="ECO:0000313" key="2">
    <source>
        <dbReference type="Proteomes" id="UP001174909"/>
    </source>
</evidence>
<keyword evidence="2" id="KW-1185">Reference proteome</keyword>
<accession>A0AA35XBN0</accession>
<reference evidence="1" key="1">
    <citation type="submission" date="2023-03" db="EMBL/GenBank/DDBJ databases">
        <authorList>
            <person name="Steffen K."/>
            <person name="Cardenas P."/>
        </authorList>
    </citation>
    <scope>NUCLEOTIDE SEQUENCE</scope>
</reference>
<name>A0AA35XBN0_GEOBA</name>
<sequence>MRCTGMASSDSSHVPSSTCWLSCSCSGEYEHLSRPGTENHFGCGSRLPFSTFCSSSQVSTSSSATMTTANRTCTVCTGPWSIWWCSPTLPSTLWRLWTLENTISPSPLSPHSNTASHASSLADGVCVVCCRLVQFLFCFHLLQSCIIIVETWVYC</sequence>
<dbReference type="Proteomes" id="UP001174909">
    <property type="component" value="Unassembled WGS sequence"/>
</dbReference>